<name>A0A8S4NA05_OWEFU</name>
<dbReference type="InterPro" id="IPR000276">
    <property type="entry name" value="GPCR_Rhodpsn"/>
</dbReference>
<keyword evidence="6" id="KW-0675">Receptor</keyword>
<feature type="domain" description="G-protein coupled receptors family 1 profile" evidence="9">
    <location>
        <begin position="68"/>
        <end position="333"/>
    </location>
</feature>
<feature type="transmembrane region" description="Helical" evidence="8">
    <location>
        <begin position="54"/>
        <end position="76"/>
    </location>
</feature>
<evidence type="ECO:0000256" key="4">
    <source>
        <dbReference type="ARBA" id="ARBA00023040"/>
    </source>
</evidence>
<dbReference type="PANTHER" id="PTHR24243:SF230">
    <property type="entry name" value="G-PROTEIN COUPLED RECEPTORS FAMILY 1 PROFILE DOMAIN-CONTAINING PROTEIN"/>
    <property type="match status" value="1"/>
</dbReference>
<keyword evidence="7" id="KW-0807">Transducer</keyword>
<dbReference type="InterPro" id="IPR017452">
    <property type="entry name" value="GPCR_Rhodpsn_7TM"/>
</dbReference>
<evidence type="ECO:0000313" key="10">
    <source>
        <dbReference type="EMBL" id="CAH1777829.1"/>
    </source>
</evidence>
<dbReference type="Pfam" id="PF00001">
    <property type="entry name" value="7tm_1"/>
    <property type="match status" value="1"/>
</dbReference>
<reference evidence="10" key="1">
    <citation type="submission" date="2022-03" db="EMBL/GenBank/DDBJ databases">
        <authorList>
            <person name="Martin C."/>
        </authorList>
    </citation>
    <scope>NUCLEOTIDE SEQUENCE</scope>
</reference>
<keyword evidence="5 8" id="KW-0472">Membrane</keyword>
<dbReference type="PROSITE" id="PS50262">
    <property type="entry name" value="G_PROTEIN_RECEP_F1_2"/>
    <property type="match status" value="1"/>
</dbReference>
<evidence type="ECO:0000256" key="6">
    <source>
        <dbReference type="ARBA" id="ARBA00023170"/>
    </source>
</evidence>
<gene>
    <name evidence="10" type="ORF">OFUS_LOCUS4823</name>
</gene>
<feature type="transmembrane region" description="Helical" evidence="8">
    <location>
        <begin position="217"/>
        <end position="250"/>
    </location>
</feature>
<feature type="transmembrane region" description="Helical" evidence="8">
    <location>
        <begin position="88"/>
        <end position="112"/>
    </location>
</feature>
<dbReference type="PANTHER" id="PTHR24243">
    <property type="entry name" value="G-PROTEIN COUPLED RECEPTOR"/>
    <property type="match status" value="1"/>
</dbReference>
<dbReference type="OrthoDB" id="9990906at2759"/>
<comment type="caution">
    <text evidence="10">The sequence shown here is derived from an EMBL/GenBank/DDBJ whole genome shotgun (WGS) entry which is preliminary data.</text>
</comment>
<protein>
    <recommendedName>
        <fullName evidence="9">G-protein coupled receptors family 1 profile domain-containing protein</fullName>
    </recommendedName>
</protein>
<keyword evidence="4" id="KW-0297">G-protein coupled receptor</keyword>
<evidence type="ECO:0000259" key="9">
    <source>
        <dbReference type="PROSITE" id="PS50262"/>
    </source>
</evidence>
<dbReference type="Proteomes" id="UP000749559">
    <property type="component" value="Unassembled WGS sequence"/>
</dbReference>
<evidence type="ECO:0000313" key="11">
    <source>
        <dbReference type="Proteomes" id="UP000749559"/>
    </source>
</evidence>
<organism evidence="10 11">
    <name type="scientific">Owenia fusiformis</name>
    <name type="common">Polychaete worm</name>
    <dbReference type="NCBI Taxonomy" id="6347"/>
    <lineage>
        <taxon>Eukaryota</taxon>
        <taxon>Metazoa</taxon>
        <taxon>Spiralia</taxon>
        <taxon>Lophotrochozoa</taxon>
        <taxon>Annelida</taxon>
        <taxon>Polychaeta</taxon>
        <taxon>Sedentaria</taxon>
        <taxon>Canalipalpata</taxon>
        <taxon>Sabellida</taxon>
        <taxon>Oweniida</taxon>
        <taxon>Oweniidae</taxon>
        <taxon>Owenia</taxon>
    </lineage>
</organism>
<proteinExistence type="predicted"/>
<evidence type="ECO:0000256" key="3">
    <source>
        <dbReference type="ARBA" id="ARBA00022989"/>
    </source>
</evidence>
<accession>A0A8S4NA05</accession>
<dbReference type="Gene3D" id="1.20.1070.10">
    <property type="entry name" value="Rhodopsin 7-helix transmembrane proteins"/>
    <property type="match status" value="1"/>
</dbReference>
<evidence type="ECO:0000256" key="8">
    <source>
        <dbReference type="SAM" id="Phobius"/>
    </source>
</evidence>
<dbReference type="AlphaFoldDB" id="A0A8S4NA05"/>
<dbReference type="SUPFAM" id="SSF81321">
    <property type="entry name" value="Family A G protein-coupled receptor-like"/>
    <property type="match status" value="1"/>
</dbReference>
<dbReference type="EMBL" id="CAIIXF020000002">
    <property type="protein sequence ID" value="CAH1777829.1"/>
    <property type="molecule type" value="Genomic_DNA"/>
</dbReference>
<keyword evidence="2 8" id="KW-0812">Transmembrane</keyword>
<feature type="transmembrane region" description="Helical" evidence="8">
    <location>
        <begin position="271"/>
        <end position="297"/>
    </location>
</feature>
<dbReference type="GO" id="GO:0004930">
    <property type="term" value="F:G protein-coupled receptor activity"/>
    <property type="evidence" value="ECO:0007669"/>
    <property type="project" value="UniProtKB-KW"/>
</dbReference>
<feature type="transmembrane region" description="Helical" evidence="8">
    <location>
        <begin position="169"/>
        <end position="190"/>
    </location>
</feature>
<feature type="transmembrane region" description="Helical" evidence="8">
    <location>
        <begin position="132"/>
        <end position="157"/>
    </location>
</feature>
<sequence length="401" mass="45380">MSSLNSTMSYPILNESSLNFSETTVELSESQLNVTESLLYDDEVQEFDNEEKTWIFGAPLLLVFGTISNILVIAVLMRKKFRKSSWGLYLTTLAICDTLLLYMFSLDSWLQIVFKIWISDETVAGCKVYRFVSYFLIHFVAWILVAVSCERIVFIYFPMKAKIVCRRRTACIVLGSIAFILTGVNAHIFWTFSLTEYDGFYYCDLVDNIAELMGPQFVIIFLWLDLSIASLVPFLFMVACNIAIITRLIMSDRQRRAATSDGAQKSNTTSIAIMLVSTSTTFVILTLPVAICMVLSLNDEFTSTGNNMDNLYFAKRIAEFVQQINSVLNFWLYCLTGKAFRTELKAMLCCERFSGTPGVSNAYVTRSVTATTAMEHNPALKHMKVNGQNHTVKNGQEHTKL</sequence>
<dbReference type="PRINTS" id="PR00237">
    <property type="entry name" value="GPCRRHODOPSN"/>
</dbReference>
<dbReference type="GO" id="GO:0005886">
    <property type="term" value="C:plasma membrane"/>
    <property type="evidence" value="ECO:0007669"/>
    <property type="project" value="TreeGrafter"/>
</dbReference>
<keyword evidence="11" id="KW-1185">Reference proteome</keyword>
<evidence type="ECO:0000256" key="2">
    <source>
        <dbReference type="ARBA" id="ARBA00022692"/>
    </source>
</evidence>
<comment type="subcellular location">
    <subcellularLocation>
        <location evidence="1">Membrane</location>
        <topology evidence="1">Multi-pass membrane protein</topology>
    </subcellularLocation>
</comment>
<evidence type="ECO:0000256" key="5">
    <source>
        <dbReference type="ARBA" id="ARBA00023136"/>
    </source>
</evidence>
<dbReference type="CDD" id="cd14978">
    <property type="entry name" value="7tmA_FMRFamide_R-like"/>
    <property type="match status" value="1"/>
</dbReference>
<keyword evidence="3 8" id="KW-1133">Transmembrane helix</keyword>
<evidence type="ECO:0000256" key="1">
    <source>
        <dbReference type="ARBA" id="ARBA00004141"/>
    </source>
</evidence>
<evidence type="ECO:0000256" key="7">
    <source>
        <dbReference type="ARBA" id="ARBA00023224"/>
    </source>
</evidence>